<dbReference type="RefSeq" id="WP_069606470.1">
    <property type="nucleotide sequence ID" value="NZ_CP015217.1"/>
</dbReference>
<sequence>MILPKGIWRLYEKNPAELWFHSSHSVFAGPDEVLVTSEWLSQNPENPKVRIVEVIAESFVFSFTFDQFKPSIPELPWLKASVSFSGGIFLGWCACVSVGCTFGNFFPGISEGSLSGFVFALGLIPGILLGSYPLNPKRRS</sequence>
<proteinExistence type="predicted"/>
<keyword evidence="1" id="KW-0472">Membrane</keyword>
<evidence type="ECO:0000256" key="1">
    <source>
        <dbReference type="SAM" id="Phobius"/>
    </source>
</evidence>
<dbReference type="EMBL" id="CP015217">
    <property type="protein sequence ID" value="AOP33230.1"/>
    <property type="molecule type" value="Genomic_DNA"/>
</dbReference>
<dbReference type="AlphaFoldDB" id="A0A1D7UUE7"/>
<evidence type="ECO:0000313" key="3">
    <source>
        <dbReference type="Proteomes" id="UP000094197"/>
    </source>
</evidence>
<feature type="transmembrane region" description="Helical" evidence="1">
    <location>
        <begin position="87"/>
        <end position="106"/>
    </location>
</feature>
<keyword evidence="1" id="KW-0812">Transmembrane</keyword>
<feature type="transmembrane region" description="Helical" evidence="1">
    <location>
        <begin position="112"/>
        <end position="134"/>
    </location>
</feature>
<dbReference type="Proteomes" id="UP000094197">
    <property type="component" value="Chromosome 1"/>
</dbReference>
<dbReference type="InterPro" id="IPR007272">
    <property type="entry name" value="Sulf_transp_TsuA/YedE"/>
</dbReference>
<name>A0A1D7UUE7_9LEPT</name>
<evidence type="ECO:0000313" key="2">
    <source>
        <dbReference type="EMBL" id="AOP33230.1"/>
    </source>
</evidence>
<keyword evidence="3" id="KW-1185">Reference proteome</keyword>
<accession>A0A1D7UUE7</accession>
<reference evidence="2 3" key="1">
    <citation type="submission" date="2016-04" db="EMBL/GenBank/DDBJ databases">
        <title>Complete genome seqeunce of Leptospira alstonii serovar Room22.</title>
        <authorList>
            <person name="Nally J.E."/>
            <person name="Bayles D.O."/>
            <person name="Hurley D."/>
            <person name="Fanning S."/>
            <person name="McMahon B.J."/>
            <person name="Arent Z."/>
        </authorList>
    </citation>
    <scope>NUCLEOTIDE SEQUENCE [LARGE SCALE GENOMIC DNA]</scope>
    <source>
        <strain evidence="2 3">GWTS #1</strain>
    </source>
</reference>
<organism evidence="2 3">
    <name type="scientific">Leptospira tipperaryensis</name>
    <dbReference type="NCBI Taxonomy" id="2564040"/>
    <lineage>
        <taxon>Bacteria</taxon>
        <taxon>Pseudomonadati</taxon>
        <taxon>Spirochaetota</taxon>
        <taxon>Spirochaetia</taxon>
        <taxon>Leptospirales</taxon>
        <taxon>Leptospiraceae</taxon>
        <taxon>Leptospira</taxon>
    </lineage>
</organism>
<dbReference type="KEGG" id="laj:A0128_04820"/>
<keyword evidence="1" id="KW-1133">Transmembrane helix</keyword>
<gene>
    <name evidence="2" type="ORF">A0128_04820</name>
</gene>
<dbReference type="Pfam" id="PF04143">
    <property type="entry name" value="Sulf_transp"/>
    <property type="match status" value="1"/>
</dbReference>
<dbReference type="OrthoDB" id="9794165at2"/>
<protein>
    <submittedName>
        <fullName evidence="2">Uncharacterized protein</fullName>
    </submittedName>
</protein>